<dbReference type="EMBL" id="ODYU01001448">
    <property type="protein sequence ID" value="SOQ37661.1"/>
    <property type="molecule type" value="Genomic_DNA"/>
</dbReference>
<accession>A0A2H1VA36</accession>
<evidence type="ECO:0000313" key="1">
    <source>
        <dbReference type="EMBL" id="SOQ37661.1"/>
    </source>
</evidence>
<protein>
    <submittedName>
        <fullName evidence="1">SFRICE_004529</fullName>
    </submittedName>
</protein>
<name>A0A2H1VA36_SPOFR</name>
<dbReference type="AlphaFoldDB" id="A0A2H1VA36"/>
<sequence>MYSFDSLYKKCGRLVFRHEWADSTGVIPRPHRKPTRNNACVLSVCECGYRRPKYSVSPIFPILDSPTILKFLTPKRPAKQL</sequence>
<gene>
    <name evidence="1" type="ORF">SFRICE_004529</name>
</gene>
<organism evidence="1">
    <name type="scientific">Spodoptera frugiperda</name>
    <name type="common">Fall armyworm</name>
    <dbReference type="NCBI Taxonomy" id="7108"/>
    <lineage>
        <taxon>Eukaryota</taxon>
        <taxon>Metazoa</taxon>
        <taxon>Ecdysozoa</taxon>
        <taxon>Arthropoda</taxon>
        <taxon>Hexapoda</taxon>
        <taxon>Insecta</taxon>
        <taxon>Pterygota</taxon>
        <taxon>Neoptera</taxon>
        <taxon>Endopterygota</taxon>
        <taxon>Lepidoptera</taxon>
        <taxon>Glossata</taxon>
        <taxon>Ditrysia</taxon>
        <taxon>Noctuoidea</taxon>
        <taxon>Noctuidae</taxon>
        <taxon>Amphipyrinae</taxon>
        <taxon>Spodoptera</taxon>
    </lineage>
</organism>
<proteinExistence type="predicted"/>
<reference evidence="1" key="1">
    <citation type="submission" date="2016-07" db="EMBL/GenBank/DDBJ databases">
        <authorList>
            <person name="Bretaudeau A."/>
        </authorList>
    </citation>
    <scope>NUCLEOTIDE SEQUENCE</scope>
    <source>
        <strain evidence="1">Rice</strain>
        <tissue evidence="1">Whole body</tissue>
    </source>
</reference>